<evidence type="ECO:0000256" key="1">
    <source>
        <dbReference type="ARBA" id="ARBA00008072"/>
    </source>
</evidence>
<sequence>MPGILSALPQRQRAVAEDAAGQPAVVEDAPVPELRTNSILVKTVAVAINPCDYKLPALSPSQGAIIGTDFVGAIIRIGTDAALLRPDLREGDIVCGLVHGSNPDGPDNGAMAQYLRAHPQLVYKVPDGMDLAGAATLGVSLATSALSLWDALQLPGTPDKPRDACRAPGYVLVYGASTATGTMALQLLKLSGYTSIATCSPRNFDLVKSYGAVHAFDYADEDAAVDAIRRTTGANGLEYALDCIADRFSVKCCFGAMARTGGRYVCLERLAEGLRPRRRSIKQEFVFALDVFGEPITAYKGYERDPGPGKHQFAVRWYRVFQKLLDDGKLRPHPVQLLENGFEGAKNGLGLLRSGSVSGRKLVVFV</sequence>
<dbReference type="InterPro" id="IPR013154">
    <property type="entry name" value="ADH-like_N"/>
</dbReference>
<comment type="caution">
    <text evidence="5">The sequence shown here is derived from an EMBL/GenBank/DDBJ whole genome shotgun (WGS) entry which is preliminary data.</text>
</comment>
<dbReference type="AlphaFoldDB" id="A0A8J5NMZ3"/>
<evidence type="ECO:0000259" key="4">
    <source>
        <dbReference type="SMART" id="SM00829"/>
    </source>
</evidence>
<proteinExistence type="inferred from homology"/>
<keyword evidence="3" id="KW-0560">Oxidoreductase</keyword>
<dbReference type="InterPro" id="IPR047122">
    <property type="entry name" value="Trans-enoyl_RdTase-like"/>
</dbReference>
<dbReference type="SUPFAM" id="SSF50129">
    <property type="entry name" value="GroES-like"/>
    <property type="match status" value="1"/>
</dbReference>
<keyword evidence="2" id="KW-0521">NADP</keyword>
<dbReference type="InterPro" id="IPR036291">
    <property type="entry name" value="NAD(P)-bd_dom_sf"/>
</dbReference>
<dbReference type="EMBL" id="JAELUR010000030">
    <property type="protein sequence ID" value="KAG7407954.1"/>
    <property type="molecule type" value="Genomic_DNA"/>
</dbReference>
<evidence type="ECO:0000313" key="5">
    <source>
        <dbReference type="EMBL" id="KAG7407954.1"/>
    </source>
</evidence>
<name>A0A8J5NMZ3_FUSOX</name>
<organism evidence="5 6">
    <name type="scientific">Fusarium oxysporum f. sp. raphani</name>
    <dbReference type="NCBI Taxonomy" id="96318"/>
    <lineage>
        <taxon>Eukaryota</taxon>
        <taxon>Fungi</taxon>
        <taxon>Dikarya</taxon>
        <taxon>Ascomycota</taxon>
        <taxon>Pezizomycotina</taxon>
        <taxon>Sordariomycetes</taxon>
        <taxon>Hypocreomycetidae</taxon>
        <taxon>Hypocreales</taxon>
        <taxon>Nectriaceae</taxon>
        <taxon>Fusarium</taxon>
        <taxon>Fusarium oxysporum species complex</taxon>
    </lineage>
</organism>
<dbReference type="PANTHER" id="PTHR45348">
    <property type="entry name" value="HYPOTHETICAL OXIDOREDUCTASE (EUROFUNG)"/>
    <property type="match status" value="1"/>
</dbReference>
<evidence type="ECO:0000256" key="3">
    <source>
        <dbReference type="ARBA" id="ARBA00023002"/>
    </source>
</evidence>
<evidence type="ECO:0000256" key="2">
    <source>
        <dbReference type="ARBA" id="ARBA00022857"/>
    </source>
</evidence>
<dbReference type="CDD" id="cd08249">
    <property type="entry name" value="enoyl_reductase_like"/>
    <property type="match status" value="1"/>
</dbReference>
<reference evidence="5" key="1">
    <citation type="submission" date="2021-04" db="EMBL/GenBank/DDBJ databases">
        <title>First draft genome resource for Brassicaceae pathogens Fusarium oxysporum f. sp. raphani and Fusarium oxysporum f. sp. rapae.</title>
        <authorList>
            <person name="Asai S."/>
        </authorList>
    </citation>
    <scope>NUCLEOTIDE SEQUENCE</scope>
    <source>
        <strain evidence="5">Tf1262</strain>
    </source>
</reference>
<dbReference type="Pfam" id="PF00107">
    <property type="entry name" value="ADH_zinc_N"/>
    <property type="match status" value="1"/>
</dbReference>
<dbReference type="InterPro" id="IPR020843">
    <property type="entry name" value="ER"/>
</dbReference>
<accession>A0A8J5NMZ3</accession>
<dbReference type="GO" id="GO:0016651">
    <property type="term" value="F:oxidoreductase activity, acting on NAD(P)H"/>
    <property type="evidence" value="ECO:0007669"/>
    <property type="project" value="InterPro"/>
</dbReference>
<dbReference type="Proteomes" id="UP000693942">
    <property type="component" value="Unassembled WGS sequence"/>
</dbReference>
<evidence type="ECO:0000313" key="6">
    <source>
        <dbReference type="Proteomes" id="UP000693942"/>
    </source>
</evidence>
<dbReference type="InterPro" id="IPR011032">
    <property type="entry name" value="GroES-like_sf"/>
</dbReference>
<dbReference type="PANTHER" id="PTHR45348:SF6">
    <property type="entry name" value="TRANS-ENOYL REDUCTASE APDC"/>
    <property type="match status" value="1"/>
</dbReference>
<comment type="similarity">
    <text evidence="1">Belongs to the zinc-containing alcohol dehydrogenase family.</text>
</comment>
<dbReference type="Pfam" id="PF08240">
    <property type="entry name" value="ADH_N"/>
    <property type="match status" value="1"/>
</dbReference>
<dbReference type="Gene3D" id="3.90.180.10">
    <property type="entry name" value="Medium-chain alcohol dehydrogenases, catalytic domain"/>
    <property type="match status" value="1"/>
</dbReference>
<gene>
    <name evidence="5" type="primary">ccsC</name>
    <name evidence="5" type="ORF">Forpi1262_v018157</name>
</gene>
<dbReference type="SMART" id="SM00829">
    <property type="entry name" value="PKS_ER"/>
    <property type="match status" value="1"/>
</dbReference>
<feature type="domain" description="Enoyl reductase (ER)" evidence="4">
    <location>
        <begin position="21"/>
        <end position="364"/>
    </location>
</feature>
<dbReference type="InterPro" id="IPR013149">
    <property type="entry name" value="ADH-like_C"/>
</dbReference>
<protein>
    <submittedName>
        <fullName evidence="5">Trans-enoyl reductase ccsC</fullName>
    </submittedName>
</protein>
<dbReference type="SUPFAM" id="SSF51735">
    <property type="entry name" value="NAD(P)-binding Rossmann-fold domains"/>
    <property type="match status" value="1"/>
</dbReference>
<dbReference type="Gene3D" id="3.40.50.720">
    <property type="entry name" value="NAD(P)-binding Rossmann-like Domain"/>
    <property type="match status" value="1"/>
</dbReference>